<dbReference type="SUPFAM" id="SSF144232">
    <property type="entry name" value="HIT/MYND zinc finger-like"/>
    <property type="match status" value="1"/>
</dbReference>
<dbReference type="GO" id="GO:0008270">
    <property type="term" value="F:zinc ion binding"/>
    <property type="evidence" value="ECO:0007669"/>
    <property type="project" value="UniProtKB-KW"/>
</dbReference>
<evidence type="ECO:0000259" key="5">
    <source>
        <dbReference type="PROSITE" id="PS50865"/>
    </source>
</evidence>
<reference evidence="6" key="1">
    <citation type="submission" date="2021-02" db="EMBL/GenBank/DDBJ databases">
        <title>Psilocybe cubensis genome.</title>
        <authorList>
            <person name="Mckernan K.J."/>
            <person name="Crawford S."/>
            <person name="Trippe A."/>
            <person name="Kane L.T."/>
            <person name="Mclaughlin S."/>
        </authorList>
    </citation>
    <scope>NUCLEOTIDE SEQUENCE [LARGE SCALE GENOMIC DNA]</scope>
    <source>
        <strain evidence="6">MGC-MH-2018</strain>
    </source>
</reference>
<dbReference type="PROSITE" id="PS50865">
    <property type="entry name" value="ZF_MYND_2"/>
    <property type="match status" value="1"/>
</dbReference>
<name>A0A8H7XW20_PSICU</name>
<sequence length="269" mass="30773">MPPLLPRALGRQKCQYCHKENSKRFPLKTCAQCQRSSYCSRECQKKDWREHKELCGRLKEQIDLLNQASNESPTIYGLTLSDTASKIKKWSQHYSVLLAHSYTEALKLWHGAPNAYQTHLLVVYVVPKFTKLNAPQKTKDIWTAFGVADAVVVPIAEIIEINPEMAYSIKMISEMDKTPEARRGPLALVYIAMPEFDMCMMAPLGLSPPPKNLPPWDDHWKTRLQRMVDLGVAESPVCEDCNRKLCNQMQLPYRTIGYAKCKKHTPVPQ</sequence>
<evidence type="ECO:0000256" key="1">
    <source>
        <dbReference type="ARBA" id="ARBA00022723"/>
    </source>
</evidence>
<evidence type="ECO:0000256" key="3">
    <source>
        <dbReference type="ARBA" id="ARBA00022833"/>
    </source>
</evidence>
<dbReference type="OrthoDB" id="432970at2759"/>
<keyword evidence="2 4" id="KW-0863">Zinc-finger</keyword>
<gene>
    <name evidence="6" type="ORF">JR316_006468</name>
</gene>
<evidence type="ECO:0000256" key="2">
    <source>
        <dbReference type="ARBA" id="ARBA00022771"/>
    </source>
</evidence>
<dbReference type="Pfam" id="PF01753">
    <property type="entry name" value="zf-MYND"/>
    <property type="match status" value="1"/>
</dbReference>
<keyword evidence="1" id="KW-0479">Metal-binding</keyword>
<organism evidence="6">
    <name type="scientific">Psilocybe cubensis</name>
    <name type="common">Psychedelic mushroom</name>
    <name type="synonym">Stropharia cubensis</name>
    <dbReference type="NCBI Taxonomy" id="181762"/>
    <lineage>
        <taxon>Eukaryota</taxon>
        <taxon>Fungi</taxon>
        <taxon>Dikarya</taxon>
        <taxon>Basidiomycota</taxon>
        <taxon>Agaricomycotina</taxon>
        <taxon>Agaricomycetes</taxon>
        <taxon>Agaricomycetidae</taxon>
        <taxon>Agaricales</taxon>
        <taxon>Agaricineae</taxon>
        <taxon>Strophariaceae</taxon>
        <taxon>Psilocybe</taxon>
    </lineage>
</organism>
<dbReference type="InterPro" id="IPR002893">
    <property type="entry name" value="Znf_MYND"/>
</dbReference>
<keyword evidence="3" id="KW-0862">Zinc</keyword>
<feature type="domain" description="MYND-type" evidence="5">
    <location>
        <begin position="14"/>
        <end position="55"/>
    </location>
</feature>
<evidence type="ECO:0000256" key="4">
    <source>
        <dbReference type="PROSITE-ProRule" id="PRU00134"/>
    </source>
</evidence>
<dbReference type="Gene3D" id="6.10.140.2220">
    <property type="match status" value="1"/>
</dbReference>
<dbReference type="AlphaFoldDB" id="A0A8H7XW20"/>
<dbReference type="EMBL" id="JAFIQS010000006">
    <property type="protein sequence ID" value="KAG5167877.1"/>
    <property type="molecule type" value="Genomic_DNA"/>
</dbReference>
<accession>A0A8H7XW20</accession>
<proteinExistence type="predicted"/>
<evidence type="ECO:0000313" key="6">
    <source>
        <dbReference type="EMBL" id="KAG5167877.1"/>
    </source>
</evidence>
<protein>
    <recommendedName>
        <fullName evidence="5">MYND-type domain-containing protein</fullName>
    </recommendedName>
</protein>
<dbReference type="PROSITE" id="PS01360">
    <property type="entry name" value="ZF_MYND_1"/>
    <property type="match status" value="1"/>
</dbReference>
<comment type="caution">
    <text evidence="6">The sequence shown here is derived from an EMBL/GenBank/DDBJ whole genome shotgun (WGS) entry which is preliminary data.</text>
</comment>